<dbReference type="STRING" id="442562.Rumeso_00867"/>
<dbReference type="HOGENOM" id="CLU_628341_0_0_5"/>
<organism evidence="2 3">
    <name type="scientific">Rubellimicrobium mesophilum DSM 19309</name>
    <dbReference type="NCBI Taxonomy" id="442562"/>
    <lineage>
        <taxon>Bacteria</taxon>
        <taxon>Pseudomonadati</taxon>
        <taxon>Pseudomonadota</taxon>
        <taxon>Alphaproteobacteria</taxon>
        <taxon>Rhodobacterales</taxon>
        <taxon>Roseobacteraceae</taxon>
        <taxon>Rubellimicrobium</taxon>
    </lineage>
</organism>
<dbReference type="AlphaFoldDB" id="A0A017HTI2"/>
<name>A0A017HTI2_9RHOB</name>
<dbReference type="Pfam" id="PF04577">
    <property type="entry name" value="Glyco_transf_61"/>
    <property type="match status" value="1"/>
</dbReference>
<dbReference type="InterPro" id="IPR049625">
    <property type="entry name" value="Glyco_transf_61_cat"/>
</dbReference>
<proteinExistence type="predicted"/>
<dbReference type="Proteomes" id="UP000019666">
    <property type="component" value="Unassembled WGS sequence"/>
</dbReference>
<dbReference type="GO" id="GO:0016757">
    <property type="term" value="F:glycosyltransferase activity"/>
    <property type="evidence" value="ECO:0007669"/>
    <property type="project" value="InterPro"/>
</dbReference>
<evidence type="ECO:0000313" key="3">
    <source>
        <dbReference type="Proteomes" id="UP000019666"/>
    </source>
</evidence>
<evidence type="ECO:0000259" key="1">
    <source>
        <dbReference type="Pfam" id="PF04577"/>
    </source>
</evidence>
<keyword evidence="3" id="KW-1185">Reference proteome</keyword>
<sequence>MRDYVLELGARVLWPRTRTVLTEKYLSDLDAGDLSLQPGASDRAILLDDGTFTGKDPFCRTERSPYVVQLADCTLYPAHTIRLASRGPEASRGGSPGRKAADRFVRKPGNLIVTRDGGITCGSLSRDGTLPPIVRPAPGAGAWEADLPKAVDQIDEPVVFIDLICGQFGHALVDTPSRLWYRLEPSLELLRGLPVVGFGTHGIGLHLGRRKPSGWPSYLRLVLAALGVEPEKVRVVTAPTRCRSVFIPKRLSPYWGKYGYSHRYLDAMQAAGDALARSSEARTTPRRVYLSRSKLDRASRRLMDGQELQIEEIFRQHGFEIVHPQMLSLPEQIRTVRDADHVAGCVGSQMHLLAFARCEGKRVLRIAPSFFDTPIDRIMVESGGGEYSEFVVERDAKAGTKPSETPWRLTEEDLTRLRRQVGGWVDGATGPAMGPD</sequence>
<reference evidence="2 3" key="1">
    <citation type="submission" date="2013-02" db="EMBL/GenBank/DDBJ databases">
        <authorList>
            <person name="Fiebig A."/>
            <person name="Goeker M."/>
            <person name="Klenk H.-P.P."/>
        </authorList>
    </citation>
    <scope>NUCLEOTIDE SEQUENCE [LARGE SCALE GENOMIC DNA]</scope>
    <source>
        <strain evidence="2 3">DSM 19309</strain>
    </source>
</reference>
<gene>
    <name evidence="2" type="ORF">Rumeso_00867</name>
</gene>
<comment type="caution">
    <text evidence="2">The sequence shown here is derived from an EMBL/GenBank/DDBJ whole genome shotgun (WGS) entry which is preliminary data.</text>
</comment>
<dbReference type="EMBL" id="AOSK01000024">
    <property type="protein sequence ID" value="EYD77701.1"/>
    <property type="molecule type" value="Genomic_DNA"/>
</dbReference>
<evidence type="ECO:0000313" key="2">
    <source>
        <dbReference type="EMBL" id="EYD77701.1"/>
    </source>
</evidence>
<feature type="domain" description="Glycosyltransferase 61 catalytic" evidence="1">
    <location>
        <begin position="168"/>
        <end position="357"/>
    </location>
</feature>
<protein>
    <recommendedName>
        <fullName evidence="1">Glycosyltransferase 61 catalytic domain-containing protein</fullName>
    </recommendedName>
</protein>
<accession>A0A017HTI2</accession>